<dbReference type="AlphaFoldDB" id="A0A1H2W6R2"/>
<evidence type="ECO:0000256" key="4">
    <source>
        <dbReference type="ARBA" id="ARBA00022801"/>
    </source>
</evidence>
<keyword evidence="4 9" id="KW-0378">Hydrolase</keyword>
<dbReference type="InterPro" id="IPR016047">
    <property type="entry name" value="M23ase_b-sheet_dom"/>
</dbReference>
<protein>
    <submittedName>
        <fullName evidence="9">Septal ring factor EnvC, activator of murein hydrolases AmiA and AmiB</fullName>
    </submittedName>
</protein>
<gene>
    <name evidence="9" type="ORF">SAMN04488001_1740</name>
</gene>
<feature type="signal peptide" evidence="7">
    <location>
        <begin position="1"/>
        <end position="19"/>
    </location>
</feature>
<dbReference type="InterPro" id="IPR050570">
    <property type="entry name" value="Cell_wall_metabolism_enzyme"/>
</dbReference>
<reference evidence="10" key="1">
    <citation type="submission" date="2016-10" db="EMBL/GenBank/DDBJ databases">
        <authorList>
            <person name="Varghese N."/>
            <person name="Submissions S."/>
        </authorList>
    </citation>
    <scope>NUCLEOTIDE SEQUENCE [LARGE SCALE GENOMIC DNA]</scope>
    <source>
        <strain evidence="10">DSM 26922</strain>
    </source>
</reference>
<dbReference type="GO" id="GO:0004222">
    <property type="term" value="F:metalloendopeptidase activity"/>
    <property type="evidence" value="ECO:0007669"/>
    <property type="project" value="TreeGrafter"/>
</dbReference>
<keyword evidence="5" id="KW-0862">Zinc</keyword>
<dbReference type="PANTHER" id="PTHR21666">
    <property type="entry name" value="PEPTIDASE-RELATED"/>
    <property type="match status" value="1"/>
</dbReference>
<evidence type="ECO:0000313" key="10">
    <source>
        <dbReference type="Proteomes" id="UP000199441"/>
    </source>
</evidence>
<dbReference type="CDD" id="cd12797">
    <property type="entry name" value="M23_peptidase"/>
    <property type="match status" value="1"/>
</dbReference>
<dbReference type="Proteomes" id="UP000199441">
    <property type="component" value="Unassembled WGS sequence"/>
</dbReference>
<dbReference type="InterPro" id="IPR011055">
    <property type="entry name" value="Dup_hybrid_motif"/>
</dbReference>
<comment type="cofactor">
    <cofactor evidence="1">
        <name>Zn(2+)</name>
        <dbReference type="ChEBI" id="CHEBI:29105"/>
    </cofactor>
</comment>
<dbReference type="SUPFAM" id="SSF51261">
    <property type="entry name" value="Duplicated hybrid motif"/>
    <property type="match status" value="1"/>
</dbReference>
<dbReference type="Gene3D" id="2.70.70.10">
    <property type="entry name" value="Glucose Permease (Domain IIA)"/>
    <property type="match status" value="1"/>
</dbReference>
<dbReference type="STRING" id="670155.SAMN04488001_1740"/>
<feature type="chain" id="PRO_5011552714" evidence="7">
    <location>
        <begin position="20"/>
        <end position="375"/>
    </location>
</feature>
<keyword evidence="3" id="KW-0479">Metal-binding</keyword>
<dbReference type="PANTHER" id="PTHR21666:SF288">
    <property type="entry name" value="CELL DIVISION PROTEIN YTFB"/>
    <property type="match status" value="1"/>
</dbReference>
<name>A0A1H2W6R2_9RHOB</name>
<evidence type="ECO:0000313" key="9">
    <source>
        <dbReference type="EMBL" id="SDW76353.1"/>
    </source>
</evidence>
<proteinExistence type="predicted"/>
<keyword evidence="6" id="KW-0482">Metalloprotease</keyword>
<sequence>MKQLLVALLLLATTSPAVAQSDPITTAKRASQMLDHAADSLVAAESASDRVGALTETVRAYEEGLSALREGLRRASIQERSIALVFEAKRDRLSRLLGILQTIGTSPAPLLMMHPTGAIGTARSGMILSEVTPALQSEALVLRNQLEEVRDIRSLQQSAATQLTTSLAEVQTARSALSKAVADRVDLPRSFTSDATQMRALVESSDTLQSFASGLTDLNPTDLNNPADFEAAKGTLALPVSGTLLHRFNETDAAGVKRPGIVIATRAQSLVTAPWPATLRYAGPLLDYGNVVILEPSKGFLLILAGLGQTFGEVGEVLDQGAPVGLMGGLTPNPDAFLITAAKGSGGNQQETLYIELRQGDEPVDPATWFATNKE</sequence>
<keyword evidence="10" id="KW-1185">Reference proteome</keyword>
<accession>A0A1H2W6R2</accession>
<organism evidence="9 10">
    <name type="scientific">Litoreibacter albidus</name>
    <dbReference type="NCBI Taxonomy" id="670155"/>
    <lineage>
        <taxon>Bacteria</taxon>
        <taxon>Pseudomonadati</taxon>
        <taxon>Pseudomonadota</taxon>
        <taxon>Alphaproteobacteria</taxon>
        <taxon>Rhodobacterales</taxon>
        <taxon>Roseobacteraceae</taxon>
        <taxon>Litoreibacter</taxon>
    </lineage>
</organism>
<evidence type="ECO:0000256" key="7">
    <source>
        <dbReference type="SAM" id="SignalP"/>
    </source>
</evidence>
<evidence type="ECO:0000256" key="5">
    <source>
        <dbReference type="ARBA" id="ARBA00022833"/>
    </source>
</evidence>
<keyword evidence="2" id="KW-0645">Protease</keyword>
<feature type="domain" description="M23ase beta-sheet core" evidence="8">
    <location>
        <begin position="259"/>
        <end position="366"/>
    </location>
</feature>
<evidence type="ECO:0000256" key="1">
    <source>
        <dbReference type="ARBA" id="ARBA00001947"/>
    </source>
</evidence>
<dbReference type="GO" id="GO:0006508">
    <property type="term" value="P:proteolysis"/>
    <property type="evidence" value="ECO:0007669"/>
    <property type="project" value="UniProtKB-KW"/>
</dbReference>
<evidence type="ECO:0000256" key="6">
    <source>
        <dbReference type="ARBA" id="ARBA00023049"/>
    </source>
</evidence>
<dbReference type="EMBL" id="FNOI01000002">
    <property type="protein sequence ID" value="SDW76353.1"/>
    <property type="molecule type" value="Genomic_DNA"/>
</dbReference>
<keyword evidence="7" id="KW-0732">Signal</keyword>
<evidence type="ECO:0000259" key="8">
    <source>
        <dbReference type="Pfam" id="PF01551"/>
    </source>
</evidence>
<dbReference type="Pfam" id="PF01551">
    <property type="entry name" value="Peptidase_M23"/>
    <property type="match status" value="1"/>
</dbReference>
<evidence type="ECO:0000256" key="2">
    <source>
        <dbReference type="ARBA" id="ARBA00022670"/>
    </source>
</evidence>
<evidence type="ECO:0000256" key="3">
    <source>
        <dbReference type="ARBA" id="ARBA00022723"/>
    </source>
</evidence>
<dbReference type="GO" id="GO:0046872">
    <property type="term" value="F:metal ion binding"/>
    <property type="evidence" value="ECO:0007669"/>
    <property type="project" value="UniProtKB-KW"/>
</dbReference>